<evidence type="ECO:0000313" key="12">
    <source>
        <dbReference type="Proteomes" id="UP000008854"/>
    </source>
</evidence>
<dbReference type="FunCoup" id="A0A3Q0KD87">
    <property type="interactions" value="1065"/>
</dbReference>
<dbReference type="Pfam" id="PF09788">
    <property type="entry name" value="Tmemb_55A"/>
    <property type="match status" value="2"/>
</dbReference>
<dbReference type="WBParaSite" id="Smp_022540.1">
    <property type="protein sequence ID" value="Smp_022540.1"/>
    <property type="gene ID" value="Smp_022540"/>
</dbReference>
<feature type="transmembrane region" description="Helical" evidence="11">
    <location>
        <begin position="235"/>
        <end position="259"/>
    </location>
</feature>
<keyword evidence="12" id="KW-1185">Reference proteome</keyword>
<evidence type="ECO:0000256" key="6">
    <source>
        <dbReference type="ARBA" id="ARBA00022753"/>
    </source>
</evidence>
<evidence type="ECO:0000313" key="13">
    <source>
        <dbReference type="WBParaSite" id="Smp_022540.1"/>
    </source>
</evidence>
<proteinExistence type="predicted"/>
<keyword evidence="7 11" id="KW-0378">Hydrolase</keyword>
<dbReference type="PANTHER" id="PTHR21014">
    <property type="entry name" value="PHOSPHATIDYLINOSITOL-4,5-BISPHOSPHATE 4-PHOSPHATASE"/>
    <property type="match status" value="1"/>
</dbReference>
<evidence type="ECO:0000256" key="9">
    <source>
        <dbReference type="ARBA" id="ARBA00023136"/>
    </source>
</evidence>
<dbReference type="AlphaFoldDB" id="A0A3Q0KD87"/>
<reference evidence="12" key="1">
    <citation type="journal article" date="2012" name="PLoS Negl. Trop. Dis.">
        <title>A systematically improved high quality genome and transcriptome of the human blood fluke Schistosoma mansoni.</title>
        <authorList>
            <person name="Protasio A.V."/>
            <person name="Tsai I.J."/>
            <person name="Babbage A."/>
            <person name="Nichol S."/>
            <person name="Hunt M."/>
            <person name="Aslett M.A."/>
            <person name="De Silva N."/>
            <person name="Velarde G.S."/>
            <person name="Anderson T.J."/>
            <person name="Clark R.C."/>
            <person name="Davidson C."/>
            <person name="Dillon G.P."/>
            <person name="Holroyd N.E."/>
            <person name="LoVerde P.T."/>
            <person name="Lloyd C."/>
            <person name="McQuillan J."/>
            <person name="Oliveira G."/>
            <person name="Otto T.D."/>
            <person name="Parker-Manuel S.J."/>
            <person name="Quail M.A."/>
            <person name="Wilson R.A."/>
            <person name="Zerlotini A."/>
            <person name="Dunne D.W."/>
            <person name="Berriman M."/>
        </authorList>
    </citation>
    <scope>NUCLEOTIDE SEQUENCE [LARGE SCALE GENOMIC DNA]</scope>
    <source>
        <strain evidence="12">Puerto Rican</strain>
    </source>
</reference>
<dbReference type="GO" id="GO:0031902">
    <property type="term" value="C:late endosome membrane"/>
    <property type="evidence" value="ECO:0007669"/>
    <property type="project" value="UniProtKB-SubCell"/>
</dbReference>
<dbReference type="PANTHER" id="PTHR21014:SF6">
    <property type="entry name" value="PHOSPHATIDYLINOSITOL-4,5-BISPHOSPHATE 4-PHOSPHATASE"/>
    <property type="match status" value="1"/>
</dbReference>
<evidence type="ECO:0000256" key="2">
    <source>
        <dbReference type="ARBA" id="ARBA00004107"/>
    </source>
</evidence>
<reference evidence="13" key="2">
    <citation type="submission" date="2018-12" db="UniProtKB">
        <authorList>
            <consortium name="WormBaseParasite"/>
        </authorList>
    </citation>
    <scope>IDENTIFICATION</scope>
    <source>
        <strain evidence="13">Puerto Rican</strain>
    </source>
</reference>
<evidence type="ECO:0000256" key="11">
    <source>
        <dbReference type="RuleBase" id="RU365008"/>
    </source>
</evidence>
<dbReference type="GO" id="GO:0030670">
    <property type="term" value="C:phagocytic vesicle membrane"/>
    <property type="evidence" value="ECO:0007669"/>
    <property type="project" value="TreeGrafter"/>
</dbReference>
<dbReference type="GO" id="GO:0046856">
    <property type="term" value="P:phosphatidylinositol dephosphorylation"/>
    <property type="evidence" value="ECO:0007669"/>
    <property type="project" value="InterPro"/>
</dbReference>
<accession>A0A3Q0KD87</accession>
<evidence type="ECO:0000256" key="10">
    <source>
        <dbReference type="ARBA" id="ARBA00023228"/>
    </source>
</evidence>
<comment type="function">
    <text evidence="11">Catalyzes the hydrolysis of phosphatidylinositol-4,5-bisphosphate (PtdIns-4,5-P2) to phosphatidylinositol-4-phosphate (PtdIns-4-P).</text>
</comment>
<keyword evidence="9 11" id="KW-0472">Membrane</keyword>
<keyword evidence="6 11" id="KW-0967">Endosome</keyword>
<dbReference type="Proteomes" id="UP000008854">
    <property type="component" value="Unassembled WGS sequence"/>
</dbReference>
<protein>
    <recommendedName>
        <fullName evidence="4 11">Phosphatidylinositol-4,5-bisphosphate 4-phosphatase</fullName>
        <ecNumber evidence="4 11">3.1.3.78</ecNumber>
    </recommendedName>
</protein>
<evidence type="ECO:0000256" key="1">
    <source>
        <dbReference type="ARBA" id="ARBA00001261"/>
    </source>
</evidence>
<dbReference type="InParanoid" id="A0A3Q0KD87"/>
<organism evidence="12 13">
    <name type="scientific">Schistosoma mansoni</name>
    <name type="common">Blood fluke</name>
    <dbReference type="NCBI Taxonomy" id="6183"/>
    <lineage>
        <taxon>Eukaryota</taxon>
        <taxon>Metazoa</taxon>
        <taxon>Spiralia</taxon>
        <taxon>Lophotrochozoa</taxon>
        <taxon>Platyhelminthes</taxon>
        <taxon>Trematoda</taxon>
        <taxon>Digenea</taxon>
        <taxon>Strigeidida</taxon>
        <taxon>Schistosomatoidea</taxon>
        <taxon>Schistosomatidae</taxon>
        <taxon>Schistosoma</taxon>
    </lineage>
</organism>
<dbReference type="EC" id="3.1.3.78" evidence="4 11"/>
<dbReference type="STRING" id="6183.A0A3Q0KD87"/>
<feature type="transmembrane region" description="Helical" evidence="11">
    <location>
        <begin position="204"/>
        <end position="223"/>
    </location>
</feature>
<evidence type="ECO:0000256" key="7">
    <source>
        <dbReference type="ARBA" id="ARBA00022801"/>
    </source>
</evidence>
<comment type="subcellular location">
    <subcellularLocation>
        <location evidence="2 11">Late endosome membrane</location>
        <topology evidence="2 11">Multi-pass membrane protein</topology>
    </subcellularLocation>
    <subcellularLocation>
        <location evidence="3 11">Lysosome membrane</location>
        <topology evidence="3 11">Multi-pass membrane protein</topology>
    </subcellularLocation>
</comment>
<keyword evidence="10 11" id="KW-0458">Lysosome</keyword>
<evidence type="ECO:0000256" key="5">
    <source>
        <dbReference type="ARBA" id="ARBA00022692"/>
    </source>
</evidence>
<evidence type="ECO:0000256" key="3">
    <source>
        <dbReference type="ARBA" id="ARBA00004155"/>
    </source>
</evidence>
<keyword evidence="5 11" id="KW-0812">Transmembrane</keyword>
<dbReference type="InterPro" id="IPR019178">
    <property type="entry name" value="PtdIns-P2-Ptase"/>
</dbReference>
<sequence length="271" mass="29023">MDEKTPLVTADTHVGRSVIKPVIERAVTNDGDSQATVNCQVCRQVITFIPREKQMVVRCPHCSEATPIKGPPTGKQYVRCPCNCLLVCNESTSKVGCPRPECQKVIVIREEDGVGFMGGSNRFLQGPATHGTFGTPQSLRLSCGNCNSPFSIPSPESHSFGRMNAFTALLSGRNPSNAAGLITARCPHCHKVTSVGPAFARAHWIGYSVLAIIAIIIAISVTAGTAEAAIGNNALYFLWSILYLVALVLLSRAVVFMIMPVSSVEVPTLQI</sequence>
<evidence type="ECO:0000256" key="4">
    <source>
        <dbReference type="ARBA" id="ARBA00012936"/>
    </source>
</evidence>
<dbReference type="GO" id="GO:0034597">
    <property type="term" value="F:phosphatidylinositol-4,5-bisphosphate 4-phosphatase activity"/>
    <property type="evidence" value="ECO:0007669"/>
    <property type="project" value="UniProtKB-EC"/>
</dbReference>
<dbReference type="GO" id="GO:0005886">
    <property type="term" value="C:plasma membrane"/>
    <property type="evidence" value="ECO:0007669"/>
    <property type="project" value="TreeGrafter"/>
</dbReference>
<name>A0A3Q0KD87_SCHMA</name>
<dbReference type="GO" id="GO:0005765">
    <property type="term" value="C:lysosomal membrane"/>
    <property type="evidence" value="ECO:0007669"/>
    <property type="project" value="UniProtKB-SubCell"/>
</dbReference>
<evidence type="ECO:0000256" key="8">
    <source>
        <dbReference type="ARBA" id="ARBA00022989"/>
    </source>
</evidence>
<comment type="catalytic activity">
    <reaction evidence="1 11">
        <text>a 1,2-diacyl-sn-glycero-3-phospho-(1D-myo-inositol-4,5-bisphosphate) + H2O = a 1,2-diacyl-sn-glycero-3-phospho-(1D-myo-inositol-5-phosphate) + phosphate</text>
        <dbReference type="Rhea" id="RHEA:25674"/>
        <dbReference type="ChEBI" id="CHEBI:15377"/>
        <dbReference type="ChEBI" id="CHEBI:43474"/>
        <dbReference type="ChEBI" id="CHEBI:57795"/>
        <dbReference type="ChEBI" id="CHEBI:58456"/>
        <dbReference type="EC" id="3.1.3.78"/>
    </reaction>
</comment>
<keyword evidence="8 11" id="KW-1133">Transmembrane helix</keyword>